<sequence>MLVNSRPFRHTPGMKKENGFTLIETLVAISLVVILSASGLYGWDNWQRQQRLWQTAGQVRDYLVFLRNDANRHNRDHQVTLRRDRGVTCLMSAFVQGCDKGSPFVFIPLWPEVTVSEITPLFGFYGLRDTAWAGRIRLQSRAGEWLVIVSNGGRIRMCNVTGEGSCP</sequence>
<dbReference type="Proteomes" id="UP000007838">
    <property type="component" value="Chromosome"/>
</dbReference>
<comment type="subcellular location">
    <subcellularLocation>
        <location evidence="1">Membrane</location>
        <topology evidence="1">Single-pass membrane protein</topology>
    </subcellularLocation>
</comment>
<accession>G8LCN6</accession>
<dbReference type="SUPFAM" id="SSF54523">
    <property type="entry name" value="Pili subunits"/>
    <property type="match status" value="1"/>
</dbReference>
<reference evidence="3 4" key="1">
    <citation type="journal article" date="2011" name="Stand. Genomic Sci.">
        <title>Complete genome of the onion pathogen Enterobacter cloacae EcWSU1.</title>
        <authorList>
            <person name="Humann J.L."/>
            <person name="Wildung M."/>
            <person name="Cheng C.H."/>
            <person name="Lee T."/>
            <person name="Stewart J.E."/>
            <person name="Drew J.C."/>
            <person name="Triplett E.W."/>
            <person name="Main D."/>
            <person name="Schroeder B.K."/>
        </authorList>
    </citation>
    <scope>NUCLEOTIDE SEQUENCE [LARGE SCALE GENOMIC DNA]</scope>
    <source>
        <strain evidence="3 4">EcWSU1</strain>
    </source>
</reference>
<dbReference type="NCBIfam" id="NF007800">
    <property type="entry name" value="PRK10506.1"/>
    <property type="match status" value="1"/>
</dbReference>
<evidence type="ECO:0000313" key="3">
    <source>
        <dbReference type="EMBL" id="AEW75053.1"/>
    </source>
</evidence>
<organism evidence="3 4">
    <name type="scientific">Enterobacter ludwigii</name>
    <dbReference type="NCBI Taxonomy" id="299767"/>
    <lineage>
        <taxon>Bacteria</taxon>
        <taxon>Pseudomonadati</taxon>
        <taxon>Pseudomonadota</taxon>
        <taxon>Gammaproteobacteria</taxon>
        <taxon>Enterobacterales</taxon>
        <taxon>Enterobacteriaceae</taxon>
        <taxon>Enterobacter</taxon>
        <taxon>Enterobacter cloacae complex</taxon>
    </lineage>
</organism>
<dbReference type="Pfam" id="PF07963">
    <property type="entry name" value="N_methyl"/>
    <property type="match status" value="1"/>
</dbReference>
<feature type="transmembrane region" description="Helical" evidence="2">
    <location>
        <begin position="20"/>
        <end position="43"/>
    </location>
</feature>
<dbReference type="HOGENOM" id="CLU_118590_1_0_6"/>
<keyword evidence="2" id="KW-0472">Membrane</keyword>
<dbReference type="EMBL" id="CP002886">
    <property type="protein sequence ID" value="AEW75053.1"/>
    <property type="molecule type" value="Genomic_DNA"/>
</dbReference>
<dbReference type="InterPro" id="IPR012902">
    <property type="entry name" value="N_methyl_site"/>
</dbReference>
<dbReference type="InterPro" id="IPR045584">
    <property type="entry name" value="Pilin-like"/>
</dbReference>
<evidence type="ECO:0000256" key="1">
    <source>
        <dbReference type="ARBA" id="ARBA00004167"/>
    </source>
</evidence>
<name>G8LCN6_9ENTR</name>
<evidence type="ECO:0000256" key="2">
    <source>
        <dbReference type="SAM" id="Phobius"/>
    </source>
</evidence>
<dbReference type="KEGG" id="eec:EcWSU1_03625"/>
<dbReference type="AlphaFoldDB" id="G8LCN6"/>
<protein>
    <submittedName>
        <fullName evidence="3">Prepilin peptidase-dependent protein A</fullName>
    </submittedName>
</protein>
<dbReference type="GO" id="GO:0016020">
    <property type="term" value="C:membrane"/>
    <property type="evidence" value="ECO:0007669"/>
    <property type="project" value="UniProtKB-SubCell"/>
</dbReference>
<dbReference type="NCBIfam" id="TIGR02532">
    <property type="entry name" value="IV_pilin_GFxxxE"/>
    <property type="match status" value="1"/>
</dbReference>
<dbReference type="eggNOG" id="COG2165">
    <property type="taxonomic scope" value="Bacteria"/>
</dbReference>
<evidence type="ECO:0000313" key="4">
    <source>
        <dbReference type="Proteomes" id="UP000007838"/>
    </source>
</evidence>
<keyword evidence="2" id="KW-0812">Transmembrane</keyword>
<proteinExistence type="predicted"/>
<gene>
    <name evidence="3" type="primary">ppdA</name>
    <name evidence="3" type="ORF">EcWSU1_03625</name>
</gene>
<keyword evidence="2" id="KW-1133">Transmembrane helix</keyword>